<dbReference type="InterPro" id="IPR001932">
    <property type="entry name" value="PPM-type_phosphatase-like_dom"/>
</dbReference>
<keyword evidence="1" id="KW-0479">Metal-binding</keyword>
<evidence type="ECO:0000259" key="4">
    <source>
        <dbReference type="PROSITE" id="PS51746"/>
    </source>
</evidence>
<dbReference type="AlphaFoldDB" id="A0A6C0BE84"/>
<dbReference type="CDD" id="cd00143">
    <property type="entry name" value="PP2Cc"/>
    <property type="match status" value="1"/>
</dbReference>
<dbReference type="InterPro" id="IPR036457">
    <property type="entry name" value="PPM-type-like_dom_sf"/>
</dbReference>
<feature type="domain" description="PPM-type phosphatase" evidence="4">
    <location>
        <begin position="1"/>
        <end position="259"/>
    </location>
</feature>
<protein>
    <recommendedName>
        <fullName evidence="4">PPM-type phosphatase domain-containing protein</fullName>
    </recommendedName>
</protein>
<dbReference type="PANTHER" id="PTHR47992">
    <property type="entry name" value="PROTEIN PHOSPHATASE"/>
    <property type="match status" value="1"/>
</dbReference>
<dbReference type="SUPFAM" id="SSF81606">
    <property type="entry name" value="PP2C-like"/>
    <property type="match status" value="1"/>
</dbReference>
<evidence type="ECO:0000256" key="2">
    <source>
        <dbReference type="ARBA" id="ARBA00022801"/>
    </source>
</evidence>
<organism evidence="5">
    <name type="scientific">viral metagenome</name>
    <dbReference type="NCBI Taxonomy" id="1070528"/>
    <lineage>
        <taxon>unclassified sequences</taxon>
        <taxon>metagenomes</taxon>
        <taxon>organismal metagenomes</taxon>
    </lineage>
</organism>
<dbReference type="InterPro" id="IPR015655">
    <property type="entry name" value="PP2C"/>
</dbReference>
<accession>A0A6C0BE84</accession>
<keyword evidence="2" id="KW-0378">Hydrolase</keyword>
<name>A0A6C0BE84_9ZZZZ</name>
<dbReference type="PROSITE" id="PS51746">
    <property type="entry name" value="PPM_2"/>
    <property type="match status" value="1"/>
</dbReference>
<dbReference type="SMART" id="SM00332">
    <property type="entry name" value="PP2Cc"/>
    <property type="match status" value="1"/>
</dbReference>
<keyword evidence="3" id="KW-0904">Protein phosphatase</keyword>
<reference evidence="5" key="1">
    <citation type="journal article" date="2020" name="Nature">
        <title>Giant virus diversity and host interactions through global metagenomics.</title>
        <authorList>
            <person name="Schulz F."/>
            <person name="Roux S."/>
            <person name="Paez-Espino D."/>
            <person name="Jungbluth S."/>
            <person name="Walsh D.A."/>
            <person name="Denef V.J."/>
            <person name="McMahon K.D."/>
            <person name="Konstantinidis K.T."/>
            <person name="Eloe-Fadrosh E.A."/>
            <person name="Kyrpides N.C."/>
            <person name="Woyke T."/>
        </authorList>
    </citation>
    <scope>NUCLEOTIDE SEQUENCE</scope>
    <source>
        <strain evidence="5">GVMAG-M-3300010354-11</strain>
    </source>
</reference>
<proteinExistence type="predicted"/>
<sequence>MYVLLQDQGHREYMEDMVDIAEHFFKNLDYYAVFDGHGGDKVAIYLKNTMRKTLLENVKIMYPNIPGSIYKTFADVAEGVNTTFGMHTGSTALVIIKSPTDIWAANAGDCRAILKYFDNSRYVAKKLTKDHKPNDHEEEKRIRDANGFISQDPYGTWRVGGNLAVSRSFGDLYLSPWVTWKPDLFHVNITQDIRAIFMASDGIWDTMSDQDVVNVSHQVITENLSYDPHKIMTKVCNEVTDLARKRGSTDNISLIFIVV</sequence>
<evidence type="ECO:0000313" key="5">
    <source>
        <dbReference type="EMBL" id="QHS90635.1"/>
    </source>
</evidence>
<evidence type="ECO:0000256" key="1">
    <source>
        <dbReference type="ARBA" id="ARBA00022723"/>
    </source>
</evidence>
<dbReference type="InterPro" id="IPR000222">
    <property type="entry name" value="PP2C_BS"/>
</dbReference>
<dbReference type="Pfam" id="PF00481">
    <property type="entry name" value="PP2C"/>
    <property type="match status" value="1"/>
</dbReference>
<dbReference type="EMBL" id="MN739141">
    <property type="protein sequence ID" value="QHS90635.1"/>
    <property type="molecule type" value="Genomic_DNA"/>
</dbReference>
<dbReference type="PROSITE" id="PS01032">
    <property type="entry name" value="PPM_1"/>
    <property type="match status" value="1"/>
</dbReference>
<dbReference type="GO" id="GO:0046872">
    <property type="term" value="F:metal ion binding"/>
    <property type="evidence" value="ECO:0007669"/>
    <property type="project" value="UniProtKB-KW"/>
</dbReference>
<dbReference type="Gene3D" id="3.60.40.10">
    <property type="entry name" value="PPM-type phosphatase domain"/>
    <property type="match status" value="1"/>
</dbReference>
<dbReference type="GO" id="GO:0004722">
    <property type="term" value="F:protein serine/threonine phosphatase activity"/>
    <property type="evidence" value="ECO:0007669"/>
    <property type="project" value="InterPro"/>
</dbReference>
<evidence type="ECO:0000256" key="3">
    <source>
        <dbReference type="ARBA" id="ARBA00022912"/>
    </source>
</evidence>